<feature type="region of interest" description="Disordered" evidence="1">
    <location>
        <begin position="1"/>
        <end position="22"/>
    </location>
</feature>
<evidence type="ECO:0000256" key="1">
    <source>
        <dbReference type="SAM" id="MobiDB-lite"/>
    </source>
</evidence>
<dbReference type="InParanoid" id="A0A409X2J1"/>
<evidence type="ECO:0000313" key="3">
    <source>
        <dbReference type="EMBL" id="PPQ84966.1"/>
    </source>
</evidence>
<feature type="transmembrane region" description="Helical" evidence="2">
    <location>
        <begin position="68"/>
        <end position="88"/>
    </location>
</feature>
<keyword evidence="2" id="KW-0812">Transmembrane</keyword>
<dbReference type="Proteomes" id="UP000283269">
    <property type="component" value="Unassembled WGS sequence"/>
</dbReference>
<comment type="caution">
    <text evidence="3">The sequence shown here is derived from an EMBL/GenBank/DDBJ whole genome shotgun (WGS) entry which is preliminary data.</text>
</comment>
<feature type="region of interest" description="Disordered" evidence="1">
    <location>
        <begin position="36"/>
        <end position="62"/>
    </location>
</feature>
<organism evidence="3 4">
    <name type="scientific">Psilocybe cyanescens</name>
    <dbReference type="NCBI Taxonomy" id="93625"/>
    <lineage>
        <taxon>Eukaryota</taxon>
        <taxon>Fungi</taxon>
        <taxon>Dikarya</taxon>
        <taxon>Basidiomycota</taxon>
        <taxon>Agaricomycotina</taxon>
        <taxon>Agaricomycetes</taxon>
        <taxon>Agaricomycetidae</taxon>
        <taxon>Agaricales</taxon>
        <taxon>Agaricineae</taxon>
        <taxon>Strophariaceae</taxon>
        <taxon>Psilocybe</taxon>
    </lineage>
</organism>
<dbReference type="AlphaFoldDB" id="A0A409X2J1"/>
<feature type="compositionally biased region" description="Polar residues" evidence="1">
    <location>
        <begin position="36"/>
        <end position="50"/>
    </location>
</feature>
<feature type="compositionally biased region" description="Low complexity" evidence="1">
    <location>
        <begin position="13"/>
        <end position="22"/>
    </location>
</feature>
<keyword evidence="4" id="KW-1185">Reference proteome</keyword>
<evidence type="ECO:0000256" key="2">
    <source>
        <dbReference type="SAM" id="Phobius"/>
    </source>
</evidence>
<gene>
    <name evidence="3" type="ORF">CVT25_004479</name>
</gene>
<protein>
    <submittedName>
        <fullName evidence="3">Uncharacterized protein</fullName>
    </submittedName>
</protein>
<dbReference type="EMBL" id="NHYD01002781">
    <property type="protein sequence ID" value="PPQ84966.1"/>
    <property type="molecule type" value="Genomic_DNA"/>
</dbReference>
<reference evidence="3 4" key="1">
    <citation type="journal article" date="2018" name="Evol. Lett.">
        <title>Horizontal gene cluster transfer increased hallucinogenic mushroom diversity.</title>
        <authorList>
            <person name="Reynolds H.T."/>
            <person name="Vijayakumar V."/>
            <person name="Gluck-Thaler E."/>
            <person name="Korotkin H.B."/>
            <person name="Matheny P.B."/>
            <person name="Slot J.C."/>
        </authorList>
    </citation>
    <scope>NUCLEOTIDE SEQUENCE [LARGE SCALE GENOMIC DNA]</scope>
    <source>
        <strain evidence="3 4">2631</strain>
    </source>
</reference>
<evidence type="ECO:0000313" key="4">
    <source>
        <dbReference type="Proteomes" id="UP000283269"/>
    </source>
</evidence>
<keyword evidence="2" id="KW-0472">Membrane</keyword>
<keyword evidence="2" id="KW-1133">Transmembrane helix</keyword>
<name>A0A409X2J1_PSICY</name>
<proteinExistence type="predicted"/>
<sequence>MVQTRPAQRHTHPPTADAAAAHPILSRSHSRTYPTHSFFFHQQKQSNPQGNDDDNDDDSREPRIEASLVMSLLSFIIQVVIPVFFKFITLPACRLPVDDDLPALVSHDAVGHSWNARRAAMRYSVAGKVRYGYDSQLPKAK</sequence>
<accession>A0A409X2J1</accession>